<evidence type="ECO:0000256" key="2">
    <source>
        <dbReference type="ARBA" id="ARBA00022723"/>
    </source>
</evidence>
<evidence type="ECO:0000259" key="12">
    <source>
        <dbReference type="PROSITE" id="PS50157"/>
    </source>
</evidence>
<dbReference type="Proteomes" id="UP000054166">
    <property type="component" value="Unassembled WGS sequence"/>
</dbReference>
<feature type="domain" description="C2H2-type" evidence="12">
    <location>
        <begin position="525"/>
        <end position="552"/>
    </location>
</feature>
<keyword evidence="8" id="KW-0804">Transcription</keyword>
<keyword evidence="3" id="KW-0677">Repeat</keyword>
<feature type="region of interest" description="Disordered" evidence="11">
    <location>
        <begin position="363"/>
        <end position="391"/>
    </location>
</feature>
<keyword evidence="2" id="KW-0479">Metal-binding</keyword>
<dbReference type="GO" id="GO:0008270">
    <property type="term" value="F:zinc ion binding"/>
    <property type="evidence" value="ECO:0007669"/>
    <property type="project" value="UniProtKB-KW"/>
</dbReference>
<dbReference type="GO" id="GO:0000978">
    <property type="term" value="F:RNA polymerase II cis-regulatory region sequence-specific DNA binding"/>
    <property type="evidence" value="ECO:0007669"/>
    <property type="project" value="TreeGrafter"/>
</dbReference>
<dbReference type="PROSITE" id="PS51257">
    <property type="entry name" value="PROKAR_LIPOPROTEIN"/>
    <property type="match status" value="1"/>
</dbReference>
<dbReference type="PANTHER" id="PTHR19818:SF139">
    <property type="entry name" value="PAIR-RULE PROTEIN ODD-PAIRED"/>
    <property type="match status" value="1"/>
</dbReference>
<gene>
    <name evidence="13" type="ORF">PILCRDRAFT_447598</name>
</gene>
<evidence type="ECO:0000256" key="1">
    <source>
        <dbReference type="ARBA" id="ARBA00004123"/>
    </source>
</evidence>
<dbReference type="SMART" id="SM00355">
    <property type="entry name" value="ZnF_C2H2"/>
    <property type="match status" value="7"/>
</dbReference>
<dbReference type="GO" id="GO:0000981">
    <property type="term" value="F:DNA-binding transcription factor activity, RNA polymerase II-specific"/>
    <property type="evidence" value="ECO:0007669"/>
    <property type="project" value="UniProtKB-ARBA"/>
</dbReference>
<keyword evidence="9" id="KW-0539">Nucleus</keyword>
<organism evidence="13 14">
    <name type="scientific">Piloderma croceum (strain F 1598)</name>
    <dbReference type="NCBI Taxonomy" id="765440"/>
    <lineage>
        <taxon>Eukaryota</taxon>
        <taxon>Fungi</taxon>
        <taxon>Dikarya</taxon>
        <taxon>Basidiomycota</taxon>
        <taxon>Agaricomycotina</taxon>
        <taxon>Agaricomycetes</taxon>
        <taxon>Agaricomycetidae</taxon>
        <taxon>Atheliales</taxon>
        <taxon>Atheliaceae</taxon>
        <taxon>Piloderma</taxon>
    </lineage>
</organism>
<protein>
    <recommendedName>
        <fullName evidence="12">C2H2-type domain-containing protein</fullName>
    </recommendedName>
</protein>
<accession>A0A0C3B9L1</accession>
<feature type="domain" description="C2H2-type" evidence="12">
    <location>
        <begin position="467"/>
        <end position="494"/>
    </location>
</feature>
<evidence type="ECO:0000256" key="3">
    <source>
        <dbReference type="ARBA" id="ARBA00022737"/>
    </source>
</evidence>
<dbReference type="GO" id="GO:0005634">
    <property type="term" value="C:nucleus"/>
    <property type="evidence" value="ECO:0007669"/>
    <property type="project" value="UniProtKB-SubCell"/>
</dbReference>
<feature type="domain" description="C2H2-type" evidence="12">
    <location>
        <begin position="433"/>
        <end position="466"/>
    </location>
</feature>
<evidence type="ECO:0000256" key="9">
    <source>
        <dbReference type="ARBA" id="ARBA00023242"/>
    </source>
</evidence>
<dbReference type="Gene3D" id="3.30.160.60">
    <property type="entry name" value="Classic Zinc Finger"/>
    <property type="match status" value="7"/>
</dbReference>
<dbReference type="OrthoDB" id="3437960at2759"/>
<feature type="compositionally biased region" description="Low complexity" evidence="11">
    <location>
        <begin position="367"/>
        <end position="390"/>
    </location>
</feature>
<dbReference type="AlphaFoldDB" id="A0A0C3B9L1"/>
<evidence type="ECO:0000256" key="8">
    <source>
        <dbReference type="ARBA" id="ARBA00023163"/>
    </source>
</evidence>
<dbReference type="InterPro" id="IPR050329">
    <property type="entry name" value="GLI_C2H2-zinc-finger"/>
</dbReference>
<dbReference type="FunFam" id="3.30.160.60:FF:000032">
    <property type="entry name" value="Krueppel-like factor 4"/>
    <property type="match status" value="1"/>
</dbReference>
<reference evidence="13 14" key="1">
    <citation type="submission" date="2014-04" db="EMBL/GenBank/DDBJ databases">
        <authorList>
            <consortium name="DOE Joint Genome Institute"/>
            <person name="Kuo A."/>
            <person name="Tarkka M."/>
            <person name="Buscot F."/>
            <person name="Kohler A."/>
            <person name="Nagy L.G."/>
            <person name="Floudas D."/>
            <person name="Copeland A."/>
            <person name="Barry K.W."/>
            <person name="Cichocki N."/>
            <person name="Veneault-Fourrey C."/>
            <person name="LaButti K."/>
            <person name="Lindquist E.A."/>
            <person name="Lipzen A."/>
            <person name="Lundell T."/>
            <person name="Morin E."/>
            <person name="Murat C."/>
            <person name="Sun H."/>
            <person name="Tunlid A."/>
            <person name="Henrissat B."/>
            <person name="Grigoriev I.V."/>
            <person name="Hibbett D.S."/>
            <person name="Martin F."/>
            <person name="Nordberg H.P."/>
            <person name="Cantor M.N."/>
            <person name="Hua S.X."/>
        </authorList>
    </citation>
    <scope>NUCLEOTIDE SEQUENCE [LARGE SCALE GENOMIC DNA]</scope>
    <source>
        <strain evidence="13 14">F 1598</strain>
    </source>
</reference>
<dbReference type="EMBL" id="KN832992">
    <property type="protein sequence ID" value="KIM82988.1"/>
    <property type="molecule type" value="Genomic_DNA"/>
</dbReference>
<evidence type="ECO:0000256" key="11">
    <source>
        <dbReference type="SAM" id="MobiDB-lite"/>
    </source>
</evidence>
<feature type="domain" description="C2H2-type" evidence="12">
    <location>
        <begin position="400"/>
        <end position="430"/>
    </location>
</feature>
<reference evidence="14" key="2">
    <citation type="submission" date="2015-01" db="EMBL/GenBank/DDBJ databases">
        <title>Evolutionary Origins and Diversification of the Mycorrhizal Mutualists.</title>
        <authorList>
            <consortium name="DOE Joint Genome Institute"/>
            <consortium name="Mycorrhizal Genomics Consortium"/>
            <person name="Kohler A."/>
            <person name="Kuo A."/>
            <person name="Nagy L.G."/>
            <person name="Floudas D."/>
            <person name="Copeland A."/>
            <person name="Barry K.W."/>
            <person name="Cichocki N."/>
            <person name="Veneault-Fourrey C."/>
            <person name="LaButti K."/>
            <person name="Lindquist E.A."/>
            <person name="Lipzen A."/>
            <person name="Lundell T."/>
            <person name="Morin E."/>
            <person name="Murat C."/>
            <person name="Riley R."/>
            <person name="Ohm R."/>
            <person name="Sun H."/>
            <person name="Tunlid A."/>
            <person name="Henrissat B."/>
            <person name="Grigoriev I.V."/>
            <person name="Hibbett D.S."/>
            <person name="Martin F."/>
        </authorList>
    </citation>
    <scope>NUCLEOTIDE SEQUENCE [LARGE SCALE GENOMIC DNA]</scope>
    <source>
        <strain evidence="14">F 1598</strain>
    </source>
</reference>
<dbReference type="InterPro" id="IPR013087">
    <property type="entry name" value="Znf_C2H2_type"/>
</dbReference>
<keyword evidence="5" id="KW-0862">Zinc</keyword>
<evidence type="ECO:0000256" key="7">
    <source>
        <dbReference type="ARBA" id="ARBA00023125"/>
    </source>
</evidence>
<comment type="subcellular location">
    <subcellularLocation>
        <location evidence="1">Nucleus</location>
    </subcellularLocation>
</comment>
<evidence type="ECO:0000256" key="4">
    <source>
        <dbReference type="ARBA" id="ARBA00022771"/>
    </source>
</evidence>
<name>A0A0C3B9L1_PILCF</name>
<dbReference type="FunFam" id="3.30.160.60:FF:000125">
    <property type="entry name" value="Putative zinc finger protein 143"/>
    <property type="match status" value="2"/>
</dbReference>
<feature type="domain" description="C2H2-type" evidence="12">
    <location>
        <begin position="495"/>
        <end position="524"/>
    </location>
</feature>
<proteinExistence type="predicted"/>
<evidence type="ECO:0000313" key="14">
    <source>
        <dbReference type="Proteomes" id="UP000054166"/>
    </source>
</evidence>
<evidence type="ECO:0000256" key="10">
    <source>
        <dbReference type="PROSITE-ProRule" id="PRU00042"/>
    </source>
</evidence>
<dbReference type="GO" id="GO:0045944">
    <property type="term" value="P:positive regulation of transcription by RNA polymerase II"/>
    <property type="evidence" value="ECO:0007669"/>
    <property type="project" value="UniProtKB-ARBA"/>
</dbReference>
<feature type="domain" description="C2H2-type" evidence="12">
    <location>
        <begin position="553"/>
        <end position="582"/>
    </location>
</feature>
<sequence>MALPSRTASKLCPNTTPQLASACNLAPSSSLCRPNHCSHIRTRERNASMDSNASMYPGGGPITEDAYLKCTTECQDATCTVPERTSQCTDQCVVVACNDPSHGEMSCHDAQHCDITCESGAECPDCNVFEEFLQCCTDYHAYMADPRSFATQGSTSAWNSSLDDIFCDCGEVVSENSVYPNALQTHSGSYNSQDIINPELMSSGCSAASVSPGFPMESNINSYGPYGLYATIPNAVNLPSPVINTQPPMVTCMWGNCNAAFSSLSDLVGHVNLQHLRFPSPTSVSSASHSSEMQRQQNASMDALSCLWGDCNLYPSPDSIPGPSTGNQFDAALGILASHLFQDHLGLPNNIAFAHVPVPQSPTPFETTSSIGIPTPSDSTSTSSSDSPDPAAAHECSGTHVCHWKSCSQTFTSCDELTAHITSAHVGGGKSHYECFWDGCKRYGDQGFSSKQKICRHIQSHTGHRPFQCKVCKQNFSEAATLQQHMRRHTLEKPYLCDFPRCGKAFAITGALTIHKRMHNGQKPFKCTYCDRAFAESSNLSKHLRTHTGDRPYSCTEVGCGKAFARPDQLTRHMAVHRNNRGDGGSVA</sequence>
<keyword evidence="14" id="KW-1185">Reference proteome</keyword>
<keyword evidence="7" id="KW-0238">DNA-binding</keyword>
<keyword evidence="4 10" id="KW-0863">Zinc-finger</keyword>
<keyword evidence="6" id="KW-0805">Transcription regulation</keyword>
<evidence type="ECO:0000256" key="6">
    <source>
        <dbReference type="ARBA" id="ARBA00023015"/>
    </source>
</evidence>
<dbReference type="PROSITE" id="PS00028">
    <property type="entry name" value="ZINC_FINGER_C2H2_1"/>
    <property type="match status" value="6"/>
</dbReference>
<dbReference type="InterPro" id="IPR036236">
    <property type="entry name" value="Znf_C2H2_sf"/>
</dbReference>
<dbReference type="HOGENOM" id="CLU_029481_0_0_1"/>
<dbReference type="Pfam" id="PF00096">
    <property type="entry name" value="zf-C2H2"/>
    <property type="match status" value="3"/>
</dbReference>
<evidence type="ECO:0000256" key="5">
    <source>
        <dbReference type="ARBA" id="ARBA00022833"/>
    </source>
</evidence>
<evidence type="ECO:0000313" key="13">
    <source>
        <dbReference type="EMBL" id="KIM82988.1"/>
    </source>
</evidence>
<dbReference type="FunFam" id="3.30.160.60:FF:000325">
    <property type="entry name" value="ZFP90 zinc finger protein"/>
    <property type="match status" value="1"/>
</dbReference>
<dbReference type="PROSITE" id="PS50157">
    <property type="entry name" value="ZINC_FINGER_C2H2_2"/>
    <property type="match status" value="6"/>
</dbReference>
<dbReference type="SUPFAM" id="SSF57667">
    <property type="entry name" value="beta-beta-alpha zinc fingers"/>
    <property type="match status" value="5"/>
</dbReference>
<dbReference type="STRING" id="765440.A0A0C3B9L1"/>
<dbReference type="PANTHER" id="PTHR19818">
    <property type="entry name" value="ZINC FINGER PROTEIN ZIC AND GLI"/>
    <property type="match status" value="1"/>
</dbReference>
<dbReference type="InParanoid" id="A0A0C3B9L1"/>